<gene>
    <name evidence="1" type="ORF">C5O19_19440</name>
</gene>
<organism evidence="1 2">
    <name type="scientific">Siphonobacter curvatus</name>
    <dbReference type="NCBI Taxonomy" id="2094562"/>
    <lineage>
        <taxon>Bacteria</taxon>
        <taxon>Pseudomonadati</taxon>
        <taxon>Bacteroidota</taxon>
        <taxon>Cytophagia</taxon>
        <taxon>Cytophagales</taxon>
        <taxon>Cytophagaceae</taxon>
        <taxon>Siphonobacter</taxon>
    </lineage>
</organism>
<reference evidence="2" key="1">
    <citation type="submission" date="2018-02" db="EMBL/GenBank/DDBJ databases">
        <title>Genome sequencing of Solimonas sp. HR-BB.</title>
        <authorList>
            <person name="Lee Y."/>
            <person name="Jeon C.O."/>
        </authorList>
    </citation>
    <scope>NUCLEOTIDE SEQUENCE [LARGE SCALE GENOMIC DNA]</scope>
    <source>
        <strain evidence="2">HR-U</strain>
    </source>
</reference>
<protein>
    <recommendedName>
        <fullName evidence="3">3-keto-disaccharide hydrolase domain-containing protein</fullName>
    </recommendedName>
</protein>
<dbReference type="Proteomes" id="UP000239590">
    <property type="component" value="Unassembled WGS sequence"/>
</dbReference>
<dbReference type="AlphaFoldDB" id="A0A2S7II07"/>
<evidence type="ECO:0000313" key="2">
    <source>
        <dbReference type="Proteomes" id="UP000239590"/>
    </source>
</evidence>
<proteinExistence type="predicted"/>
<comment type="caution">
    <text evidence="1">The sequence shown here is derived from an EMBL/GenBank/DDBJ whole genome shotgun (WGS) entry which is preliminary data.</text>
</comment>
<evidence type="ECO:0008006" key="3">
    <source>
        <dbReference type="Google" id="ProtNLM"/>
    </source>
</evidence>
<dbReference type="EMBL" id="PTRA01000004">
    <property type="protein sequence ID" value="PQA55592.1"/>
    <property type="molecule type" value="Genomic_DNA"/>
</dbReference>
<keyword evidence="2" id="KW-1185">Reference proteome</keyword>
<dbReference type="Gene3D" id="2.60.120.560">
    <property type="entry name" value="Exo-inulinase, domain 1"/>
    <property type="match status" value="1"/>
</dbReference>
<accession>A0A2S7II07</accession>
<evidence type="ECO:0000313" key="1">
    <source>
        <dbReference type="EMBL" id="PQA55592.1"/>
    </source>
</evidence>
<sequence length="336" mass="37939">MFAGKIAHETYRGQACIELTEGNVYLKDSTFKNGIIEFDMALSQHRYFPGFGFRVQDQNNFELVYLRPHQLGNPDAIQYTPVFKGEGAWQLYYGDGYSTAVTYPFKEWVPIKLIVQGSTAEVYLANATKPDLIIHALKQQGTAGRISLTNESTTSVRFANFRYTKSETAPLRGPFKPQASPTPGTVLTWQVSSPFAEKHLNNRYDLPPELTRRLSWQTMACEPSGLINVSRLHPLDSMTNTVFAKVTLIADQAQIKKFQFGFSDRVKVYLNGQLIYGGQDVFLSRDYRFLGTIGYFDELYLRLKKGTNELWLAIAEDFGGWGLKGLIPDPTGLKVK</sequence>
<name>A0A2S7II07_9BACT</name>